<dbReference type="EMBL" id="CAJVQB010035264">
    <property type="protein sequence ID" value="CAG8822300.1"/>
    <property type="molecule type" value="Genomic_DNA"/>
</dbReference>
<dbReference type="Gene3D" id="3.30.420.10">
    <property type="entry name" value="Ribonuclease H-like superfamily/Ribonuclease H"/>
    <property type="match status" value="1"/>
</dbReference>
<reference evidence="1 2" key="1">
    <citation type="submission" date="2021-06" db="EMBL/GenBank/DDBJ databases">
        <authorList>
            <person name="Kallberg Y."/>
            <person name="Tangrot J."/>
            <person name="Rosling A."/>
        </authorList>
    </citation>
    <scope>NUCLEOTIDE SEQUENCE [LARGE SCALE GENOMIC DNA]</scope>
    <source>
        <strain evidence="1 2">120-4 pot B 10/14</strain>
    </source>
</reference>
<organism evidence="1 2">
    <name type="scientific">Gigaspora margarita</name>
    <dbReference type="NCBI Taxonomy" id="4874"/>
    <lineage>
        <taxon>Eukaryota</taxon>
        <taxon>Fungi</taxon>
        <taxon>Fungi incertae sedis</taxon>
        <taxon>Mucoromycota</taxon>
        <taxon>Glomeromycotina</taxon>
        <taxon>Glomeromycetes</taxon>
        <taxon>Diversisporales</taxon>
        <taxon>Gigasporaceae</taxon>
        <taxon>Gigaspora</taxon>
    </lineage>
</organism>
<keyword evidence="2" id="KW-1185">Reference proteome</keyword>
<evidence type="ECO:0000313" key="1">
    <source>
        <dbReference type="EMBL" id="CAG8822300.1"/>
    </source>
</evidence>
<dbReference type="InterPro" id="IPR036397">
    <property type="entry name" value="RNaseH_sf"/>
</dbReference>
<dbReference type="Proteomes" id="UP000789901">
    <property type="component" value="Unassembled WGS sequence"/>
</dbReference>
<protein>
    <submittedName>
        <fullName evidence="1">21518_t:CDS:1</fullName>
    </submittedName>
</protein>
<accession>A0ABN7W8T7</accession>
<gene>
    <name evidence="1" type="ORF">GMARGA_LOCUS28057</name>
</gene>
<proteinExistence type="predicted"/>
<comment type="caution">
    <text evidence="1">The sequence shown here is derived from an EMBL/GenBank/DDBJ whole genome shotgun (WGS) entry which is preliminary data.</text>
</comment>
<evidence type="ECO:0000313" key="2">
    <source>
        <dbReference type="Proteomes" id="UP000789901"/>
    </source>
</evidence>
<feature type="non-terminal residue" evidence="1">
    <location>
        <position position="170"/>
    </location>
</feature>
<sequence>MTNVYEYTLFIRKATGLVKDLLKSGALRIFTNRDKWSIIRLLVSGQCSNAVEIQKHLRIYENIEIYGSDGHQYCWKRPNEPFIEQNVIHTKKYGGGSVMDNDSKHTATDTKVWFYYNSIDLYVEIDDPDELWEAIQKVWAKIDMDYLNKLINSMPQQVIDIYNTKGSYTE</sequence>
<name>A0ABN7W8T7_GIGMA</name>